<dbReference type="AlphaFoldDB" id="A0AAD9H5U8"/>
<proteinExistence type="predicted"/>
<name>A0AAD9H5U8_9PEZI</name>
<sequence>MNAEQFRAGVENGDVPVDRHDRVLRIAFIYLDEGLWNGNGVFDVVDQLHSRGWSFGEGVLRFNRTLDVFYLAQLAASIYRSSDQLNGDFPSPDDFATFYDQHSHLLKLDAWREYYSQAFLAQPTSARFYRLPDLRDLPDSSDPLGQPRRCKGTGHFTKLLRWAHNVARTRRRQPMLPAATMTKIALSTLRQTTKRLQRDHPGVVRPYSETQARFWLRYMDTDVLCPATSGVWGPNGFGVHVAQGALDVWAWEAYYTREQWDAAKDAAAPLLEPDLDGTRKSEVEWCGLPDGGVGSYARCRGWEPELGSEEEVAFLAAVAARETEGVDASSDNLDYATRSHVLLGVLLAAFETTERGRRVEHLGRRVAEAGRLDESEAERWLRHALAVMEPCAREWHQYGRKPFVAEDRSELLRRILVKNGQLFARWMLSPTSKEYGFELDPRK</sequence>
<gene>
    <name evidence="1" type="ORF">LX32DRAFT_602148</name>
</gene>
<evidence type="ECO:0008006" key="3">
    <source>
        <dbReference type="Google" id="ProtNLM"/>
    </source>
</evidence>
<dbReference type="EMBL" id="MU843025">
    <property type="protein sequence ID" value="KAK2022810.1"/>
    <property type="molecule type" value="Genomic_DNA"/>
</dbReference>
<dbReference type="Proteomes" id="UP001232148">
    <property type="component" value="Unassembled WGS sequence"/>
</dbReference>
<keyword evidence="2" id="KW-1185">Reference proteome</keyword>
<organism evidence="1 2">
    <name type="scientific">Colletotrichum zoysiae</name>
    <dbReference type="NCBI Taxonomy" id="1216348"/>
    <lineage>
        <taxon>Eukaryota</taxon>
        <taxon>Fungi</taxon>
        <taxon>Dikarya</taxon>
        <taxon>Ascomycota</taxon>
        <taxon>Pezizomycotina</taxon>
        <taxon>Sordariomycetes</taxon>
        <taxon>Hypocreomycetidae</taxon>
        <taxon>Glomerellales</taxon>
        <taxon>Glomerellaceae</taxon>
        <taxon>Colletotrichum</taxon>
        <taxon>Colletotrichum graminicola species complex</taxon>
    </lineage>
</organism>
<evidence type="ECO:0000313" key="1">
    <source>
        <dbReference type="EMBL" id="KAK2022810.1"/>
    </source>
</evidence>
<reference evidence="1" key="1">
    <citation type="submission" date="2021-06" db="EMBL/GenBank/DDBJ databases">
        <title>Comparative genomics, transcriptomics and evolutionary studies reveal genomic signatures of adaptation to plant cell wall in hemibiotrophic fungi.</title>
        <authorList>
            <consortium name="DOE Joint Genome Institute"/>
            <person name="Baroncelli R."/>
            <person name="Diaz J.F."/>
            <person name="Benocci T."/>
            <person name="Peng M."/>
            <person name="Battaglia E."/>
            <person name="Haridas S."/>
            <person name="Andreopoulos W."/>
            <person name="Labutti K."/>
            <person name="Pangilinan J."/>
            <person name="Floch G.L."/>
            <person name="Makela M.R."/>
            <person name="Henrissat B."/>
            <person name="Grigoriev I.V."/>
            <person name="Crouch J.A."/>
            <person name="De Vries R.P."/>
            <person name="Sukno S.A."/>
            <person name="Thon M.R."/>
        </authorList>
    </citation>
    <scope>NUCLEOTIDE SEQUENCE</scope>
    <source>
        <strain evidence="1">MAFF235873</strain>
    </source>
</reference>
<accession>A0AAD9H5U8</accession>
<evidence type="ECO:0000313" key="2">
    <source>
        <dbReference type="Proteomes" id="UP001232148"/>
    </source>
</evidence>
<comment type="caution">
    <text evidence="1">The sequence shown here is derived from an EMBL/GenBank/DDBJ whole genome shotgun (WGS) entry which is preliminary data.</text>
</comment>
<protein>
    <recommendedName>
        <fullName evidence="3">Rta1 domain-containing protein</fullName>
    </recommendedName>
</protein>